<keyword evidence="3" id="KW-1185">Reference proteome</keyword>
<feature type="compositionally biased region" description="Polar residues" evidence="1">
    <location>
        <begin position="142"/>
        <end position="158"/>
    </location>
</feature>
<feature type="compositionally biased region" description="Basic and acidic residues" evidence="1">
    <location>
        <begin position="106"/>
        <end position="115"/>
    </location>
</feature>
<feature type="compositionally biased region" description="Polar residues" evidence="1">
    <location>
        <begin position="55"/>
        <end position="76"/>
    </location>
</feature>
<reference evidence="2 3" key="1">
    <citation type="submission" date="2021-06" db="EMBL/GenBank/DDBJ databases">
        <authorList>
            <person name="Palmer J.M."/>
        </authorList>
    </citation>
    <scope>NUCLEOTIDE SEQUENCE [LARGE SCALE GENOMIC DNA]</scope>
    <source>
        <strain evidence="3">if_2019</strain>
        <tissue evidence="2">Muscle</tissue>
    </source>
</reference>
<feature type="compositionally biased region" description="Pro residues" evidence="1">
    <location>
        <begin position="120"/>
        <end position="134"/>
    </location>
</feature>
<evidence type="ECO:0000313" key="3">
    <source>
        <dbReference type="Proteomes" id="UP001482620"/>
    </source>
</evidence>
<dbReference type="EMBL" id="JAHRIQ010108915">
    <property type="protein sequence ID" value="MEQ2257078.1"/>
    <property type="molecule type" value="Genomic_DNA"/>
</dbReference>
<comment type="caution">
    <text evidence="2">The sequence shown here is derived from an EMBL/GenBank/DDBJ whole genome shotgun (WGS) entry which is preliminary data.</text>
</comment>
<feature type="region of interest" description="Disordered" evidence="1">
    <location>
        <begin position="1"/>
        <end position="158"/>
    </location>
</feature>
<organism evidence="2 3">
    <name type="scientific">Ilyodon furcidens</name>
    <name type="common">goldbreast splitfin</name>
    <dbReference type="NCBI Taxonomy" id="33524"/>
    <lineage>
        <taxon>Eukaryota</taxon>
        <taxon>Metazoa</taxon>
        <taxon>Chordata</taxon>
        <taxon>Craniata</taxon>
        <taxon>Vertebrata</taxon>
        <taxon>Euteleostomi</taxon>
        <taxon>Actinopterygii</taxon>
        <taxon>Neopterygii</taxon>
        <taxon>Teleostei</taxon>
        <taxon>Neoteleostei</taxon>
        <taxon>Acanthomorphata</taxon>
        <taxon>Ovalentaria</taxon>
        <taxon>Atherinomorphae</taxon>
        <taxon>Cyprinodontiformes</taxon>
        <taxon>Goodeidae</taxon>
        <taxon>Ilyodon</taxon>
    </lineage>
</organism>
<evidence type="ECO:0000313" key="2">
    <source>
        <dbReference type="EMBL" id="MEQ2257078.1"/>
    </source>
</evidence>
<name>A0ABV0VK49_9TELE</name>
<evidence type="ECO:0000256" key="1">
    <source>
        <dbReference type="SAM" id="MobiDB-lite"/>
    </source>
</evidence>
<feature type="compositionally biased region" description="Basic residues" evidence="1">
    <location>
        <begin position="20"/>
        <end position="32"/>
    </location>
</feature>
<accession>A0ABV0VK49</accession>
<sequence length="158" mass="17369">MFHRPTHLTATTAQRPVRGQSHRRKHWRKTTRARQGLGTPPTPHPNPWRCPSIPATHTPTQHSQLQQAGQPASPSTKAKPHTNQRRTLPGQDTKLMDQAPKPGTEIQRKPSDPKRAKTPVPAPINPLDPNPNSSPDPDQKAHSLSQPSTPGGKQRTGV</sequence>
<protein>
    <submittedName>
        <fullName evidence="2">Uncharacterized protein</fullName>
    </submittedName>
</protein>
<dbReference type="Proteomes" id="UP001482620">
    <property type="component" value="Unassembled WGS sequence"/>
</dbReference>
<proteinExistence type="predicted"/>
<gene>
    <name evidence="2" type="ORF">ILYODFUR_030796</name>
</gene>